<evidence type="ECO:0000256" key="5">
    <source>
        <dbReference type="ARBA" id="ARBA00022989"/>
    </source>
</evidence>
<feature type="transmembrane region" description="Helical" evidence="8">
    <location>
        <begin position="346"/>
        <end position="372"/>
    </location>
</feature>
<comment type="similarity">
    <text evidence="2">Belongs to the UPF0324 family.</text>
</comment>
<feature type="transmembrane region" description="Helical" evidence="8">
    <location>
        <begin position="314"/>
        <end position="334"/>
    </location>
</feature>
<evidence type="ECO:0000256" key="1">
    <source>
        <dbReference type="ARBA" id="ARBA00004651"/>
    </source>
</evidence>
<evidence type="ECO:0000256" key="6">
    <source>
        <dbReference type="ARBA" id="ARBA00023136"/>
    </source>
</evidence>
<keyword evidence="5 8" id="KW-1133">Transmembrane helix</keyword>
<feature type="transmembrane region" description="Helical" evidence="8">
    <location>
        <begin position="155"/>
        <end position="174"/>
    </location>
</feature>
<dbReference type="OrthoDB" id="9766798at2"/>
<dbReference type="PANTHER" id="PTHR30106:SF2">
    <property type="entry name" value="UPF0324 INNER MEMBRANE PROTEIN YEIH"/>
    <property type="match status" value="1"/>
</dbReference>
<feature type="transmembrane region" description="Helical" evidence="8">
    <location>
        <begin position="245"/>
        <end position="268"/>
    </location>
</feature>
<evidence type="ECO:0000256" key="2">
    <source>
        <dbReference type="ARBA" id="ARBA00007977"/>
    </source>
</evidence>
<keyword evidence="3" id="KW-1003">Cell membrane</keyword>
<evidence type="ECO:0000256" key="4">
    <source>
        <dbReference type="ARBA" id="ARBA00022692"/>
    </source>
</evidence>
<name>A0A2N6PHE3_9MICO</name>
<evidence type="ECO:0000256" key="7">
    <source>
        <dbReference type="SAM" id="MobiDB-lite"/>
    </source>
</evidence>
<gene>
    <name evidence="9" type="ORF">CJ198_06955</name>
</gene>
<dbReference type="EMBL" id="PNFZ01000003">
    <property type="protein sequence ID" value="PMB98105.1"/>
    <property type="molecule type" value="Genomic_DNA"/>
</dbReference>
<dbReference type="PANTHER" id="PTHR30106">
    <property type="entry name" value="INNER MEMBRANE PROTEIN YEIH-RELATED"/>
    <property type="match status" value="1"/>
</dbReference>
<proteinExistence type="inferred from homology"/>
<reference evidence="9 10" key="1">
    <citation type="submission" date="2017-09" db="EMBL/GenBank/DDBJ databases">
        <title>Bacterial strain isolated from the female urinary microbiota.</title>
        <authorList>
            <person name="Thomas-White K."/>
            <person name="Kumar N."/>
            <person name="Forster S."/>
            <person name="Putonti C."/>
            <person name="Lawley T."/>
            <person name="Wolfe A.J."/>
        </authorList>
    </citation>
    <scope>NUCLEOTIDE SEQUENCE [LARGE SCALE GENOMIC DNA]</scope>
    <source>
        <strain evidence="9 10">UMB0680</strain>
    </source>
</reference>
<dbReference type="AlphaFoldDB" id="A0A2N6PHE3"/>
<protein>
    <submittedName>
        <fullName evidence="9">Putative sulfate exporter family transporter</fullName>
    </submittedName>
</protein>
<evidence type="ECO:0000256" key="3">
    <source>
        <dbReference type="ARBA" id="ARBA00022475"/>
    </source>
</evidence>
<feature type="transmembrane region" description="Helical" evidence="8">
    <location>
        <begin position="103"/>
        <end position="121"/>
    </location>
</feature>
<organism evidence="9 10">
    <name type="scientific">Brevibacterium luteolum</name>
    <dbReference type="NCBI Taxonomy" id="199591"/>
    <lineage>
        <taxon>Bacteria</taxon>
        <taxon>Bacillati</taxon>
        <taxon>Actinomycetota</taxon>
        <taxon>Actinomycetes</taxon>
        <taxon>Micrococcales</taxon>
        <taxon>Brevibacteriaceae</taxon>
        <taxon>Brevibacterium</taxon>
    </lineage>
</organism>
<comment type="caution">
    <text evidence="9">The sequence shown here is derived from an EMBL/GenBank/DDBJ whole genome shotgun (WGS) entry which is preliminary data.</text>
</comment>
<dbReference type="InterPro" id="IPR018383">
    <property type="entry name" value="UPF0324_pro"/>
</dbReference>
<keyword evidence="4 8" id="KW-0812">Transmembrane</keyword>
<dbReference type="Proteomes" id="UP000235703">
    <property type="component" value="Unassembled WGS sequence"/>
</dbReference>
<evidence type="ECO:0000313" key="10">
    <source>
        <dbReference type="Proteomes" id="UP000235703"/>
    </source>
</evidence>
<feature type="compositionally biased region" description="Polar residues" evidence="7">
    <location>
        <begin position="21"/>
        <end position="30"/>
    </location>
</feature>
<feature type="transmembrane region" description="Helical" evidence="8">
    <location>
        <begin position="127"/>
        <end position="148"/>
    </location>
</feature>
<keyword evidence="6 8" id="KW-0472">Membrane</keyword>
<dbReference type="RefSeq" id="WP_102161902.1">
    <property type="nucleotide sequence ID" value="NZ_PNFZ01000003.1"/>
</dbReference>
<dbReference type="GO" id="GO:0005886">
    <property type="term" value="C:plasma membrane"/>
    <property type="evidence" value="ECO:0007669"/>
    <property type="project" value="UniProtKB-SubCell"/>
</dbReference>
<feature type="region of interest" description="Disordered" evidence="7">
    <location>
        <begin position="1"/>
        <end position="35"/>
    </location>
</feature>
<feature type="transmembrane region" description="Helical" evidence="8">
    <location>
        <begin position="289"/>
        <end position="308"/>
    </location>
</feature>
<feature type="transmembrane region" description="Helical" evidence="8">
    <location>
        <begin position="186"/>
        <end position="212"/>
    </location>
</feature>
<evidence type="ECO:0000256" key="8">
    <source>
        <dbReference type="SAM" id="Phobius"/>
    </source>
</evidence>
<sequence>MAENNDSAATRAGATTDPARPSQTGPTAPQGSGGKLTDHRLGKFLPGLAVCAAATPVAMGIAHFVPLASALLIAIILGIVLRNIMGELPGSWAAGMQFSAKKILRLGIILLGAQLVLGDILSLGWKLILVVIAVVAIGMLGTFGLGRLLGMGRDLSLLIGCGFSICGAAAIAGVESTVRARKEDVAAAIALVVLFGTLMIAAVPLIAGLLGLGEETAGMWAGASTHEVAQVVAIGGVIGPEALKVAVVVKLARVLMLAPIVAVLALSVRRSSASALTPGPDSEVKAARPPLVPLFIIGFLAMAIIRTLGWLPDWAVTAAGIGQTIALTAAMFALGSGVHIKSLIKLGFMPVLLATLSTLIVAGVAGLGIWLAA</sequence>
<accession>A0A2N6PHE3</accession>
<dbReference type="Pfam" id="PF03601">
    <property type="entry name" value="Cons_hypoth698"/>
    <property type="match status" value="1"/>
</dbReference>
<keyword evidence="10" id="KW-1185">Reference proteome</keyword>
<evidence type="ECO:0000313" key="9">
    <source>
        <dbReference type="EMBL" id="PMB98105.1"/>
    </source>
</evidence>
<comment type="subcellular location">
    <subcellularLocation>
        <location evidence="1">Cell membrane</location>
        <topology evidence="1">Multi-pass membrane protein</topology>
    </subcellularLocation>
</comment>
<feature type="transmembrane region" description="Helical" evidence="8">
    <location>
        <begin position="64"/>
        <end position="82"/>
    </location>
</feature>